<keyword evidence="4" id="KW-1185">Reference proteome</keyword>
<feature type="domain" description="Transposase IS701-like DDE" evidence="2">
    <location>
        <begin position="15"/>
        <end position="68"/>
    </location>
</feature>
<dbReference type="AlphaFoldDB" id="A0A387BHR3"/>
<evidence type="ECO:0000256" key="1">
    <source>
        <dbReference type="SAM" id="MobiDB-lite"/>
    </source>
</evidence>
<dbReference type="KEGG" id="gry:D7I44_07340"/>
<name>A0A387BHR3_9MICO</name>
<dbReference type="EMBL" id="CP032624">
    <property type="protein sequence ID" value="AYG03363.1"/>
    <property type="molecule type" value="Genomic_DNA"/>
</dbReference>
<organism evidence="3 4">
    <name type="scientific">Gryllotalpicola protaetiae</name>
    <dbReference type="NCBI Taxonomy" id="2419771"/>
    <lineage>
        <taxon>Bacteria</taxon>
        <taxon>Bacillati</taxon>
        <taxon>Actinomycetota</taxon>
        <taxon>Actinomycetes</taxon>
        <taxon>Micrococcales</taxon>
        <taxon>Microbacteriaceae</taxon>
        <taxon>Gryllotalpicola</taxon>
    </lineage>
</organism>
<dbReference type="InterPro" id="IPR038721">
    <property type="entry name" value="IS701-like_DDE_dom"/>
</dbReference>
<feature type="region of interest" description="Disordered" evidence="1">
    <location>
        <begin position="1"/>
        <end position="27"/>
    </location>
</feature>
<gene>
    <name evidence="3" type="ORF">D7I44_07340</name>
</gene>
<dbReference type="Proteomes" id="UP000275069">
    <property type="component" value="Chromosome"/>
</dbReference>
<dbReference type="Pfam" id="PF13546">
    <property type="entry name" value="DDE_5"/>
    <property type="match status" value="1"/>
</dbReference>
<proteinExistence type="predicted"/>
<dbReference type="OrthoDB" id="4954307at2"/>
<protein>
    <recommendedName>
        <fullName evidence="2">Transposase IS701-like DDE domain-containing protein</fullName>
    </recommendedName>
</protein>
<accession>A0A387BHR3</accession>
<evidence type="ECO:0000313" key="3">
    <source>
        <dbReference type="EMBL" id="AYG03363.1"/>
    </source>
</evidence>
<reference evidence="3 4" key="1">
    <citation type="submission" date="2018-09" db="EMBL/GenBank/DDBJ databases">
        <title>Genome sequencing of strain 2DFW10M-5.</title>
        <authorList>
            <person name="Heo J."/>
            <person name="Kim S.-J."/>
            <person name="Kwon S.-W."/>
        </authorList>
    </citation>
    <scope>NUCLEOTIDE SEQUENCE [LARGE SCALE GENOMIC DNA]</scope>
    <source>
        <strain evidence="3 4">2DFW10M-5</strain>
    </source>
</reference>
<evidence type="ECO:0000259" key="2">
    <source>
        <dbReference type="Pfam" id="PF13546"/>
    </source>
</evidence>
<sequence length="74" mass="8185">MAGGAGAPCEDAEETAERRVRAQVPDTVRHRPKRELALEMIDELATWGHRPPVLVADAGYGEVGLFRTARTWSR</sequence>
<evidence type="ECO:0000313" key="4">
    <source>
        <dbReference type="Proteomes" id="UP000275069"/>
    </source>
</evidence>